<name>A0A9P6D2E5_9AGAR</name>
<dbReference type="AlphaFoldDB" id="A0A9P6D2E5"/>
<dbReference type="Proteomes" id="UP000807469">
    <property type="component" value="Unassembled WGS sequence"/>
</dbReference>
<proteinExistence type="predicted"/>
<evidence type="ECO:0000313" key="2">
    <source>
        <dbReference type="Proteomes" id="UP000807469"/>
    </source>
</evidence>
<protein>
    <recommendedName>
        <fullName evidence="3">Gag protein</fullName>
    </recommendedName>
</protein>
<gene>
    <name evidence="1" type="ORF">BDN70DRAFT_769428</name>
</gene>
<dbReference type="EMBL" id="MU155184">
    <property type="protein sequence ID" value="KAF9481045.1"/>
    <property type="molecule type" value="Genomic_DNA"/>
</dbReference>
<evidence type="ECO:0008006" key="3">
    <source>
        <dbReference type="Google" id="ProtNLM"/>
    </source>
</evidence>
<comment type="caution">
    <text evidence="1">The sequence shown here is derived from an EMBL/GenBank/DDBJ whole genome shotgun (WGS) entry which is preliminary data.</text>
</comment>
<feature type="non-terminal residue" evidence="1">
    <location>
        <position position="113"/>
    </location>
</feature>
<keyword evidence="2" id="KW-1185">Reference proteome</keyword>
<feature type="non-terminal residue" evidence="1">
    <location>
        <position position="1"/>
    </location>
</feature>
<accession>A0A9P6D2E5</accession>
<reference evidence="1" key="1">
    <citation type="submission" date="2020-11" db="EMBL/GenBank/DDBJ databases">
        <authorList>
            <consortium name="DOE Joint Genome Institute"/>
            <person name="Ahrendt S."/>
            <person name="Riley R."/>
            <person name="Andreopoulos W."/>
            <person name="Labutti K."/>
            <person name="Pangilinan J."/>
            <person name="Ruiz-Duenas F.J."/>
            <person name="Barrasa J.M."/>
            <person name="Sanchez-Garcia M."/>
            <person name="Camarero S."/>
            <person name="Miyauchi S."/>
            <person name="Serrano A."/>
            <person name="Linde D."/>
            <person name="Babiker R."/>
            <person name="Drula E."/>
            <person name="Ayuso-Fernandez I."/>
            <person name="Pacheco R."/>
            <person name="Padilla G."/>
            <person name="Ferreira P."/>
            <person name="Barriuso J."/>
            <person name="Kellner H."/>
            <person name="Castanera R."/>
            <person name="Alfaro M."/>
            <person name="Ramirez L."/>
            <person name="Pisabarro A.G."/>
            <person name="Kuo A."/>
            <person name="Tritt A."/>
            <person name="Lipzen A."/>
            <person name="He G."/>
            <person name="Yan M."/>
            <person name="Ng V."/>
            <person name="Cullen D."/>
            <person name="Martin F."/>
            <person name="Rosso M.-N."/>
            <person name="Henrissat B."/>
            <person name="Hibbett D."/>
            <person name="Martinez A.T."/>
            <person name="Grigoriev I.V."/>
        </authorList>
    </citation>
    <scope>NUCLEOTIDE SEQUENCE</scope>
    <source>
        <strain evidence="1">CIRM-BRFM 674</strain>
    </source>
</reference>
<dbReference type="OrthoDB" id="2847449at2759"/>
<organism evidence="1 2">
    <name type="scientific">Pholiota conissans</name>
    <dbReference type="NCBI Taxonomy" id="109636"/>
    <lineage>
        <taxon>Eukaryota</taxon>
        <taxon>Fungi</taxon>
        <taxon>Dikarya</taxon>
        <taxon>Basidiomycota</taxon>
        <taxon>Agaricomycotina</taxon>
        <taxon>Agaricomycetes</taxon>
        <taxon>Agaricomycetidae</taxon>
        <taxon>Agaricales</taxon>
        <taxon>Agaricineae</taxon>
        <taxon>Strophariaceae</taxon>
        <taxon>Pholiota</taxon>
    </lineage>
</organism>
<evidence type="ECO:0000313" key="1">
    <source>
        <dbReference type="EMBL" id="KAF9481045.1"/>
    </source>
</evidence>
<sequence length="113" mass="12985">ITNMSEDTTKSRPHRIPMLRADNWVLWKCRMIAVLTDLGLESHIAEGAKIPEIANPDKPTKEELDTQRKWREQDAKARCKIELSISDAELMHLSGATTARQMWEQLTTLKESK</sequence>
<dbReference type="Pfam" id="PF14223">
    <property type="entry name" value="Retrotran_gag_2"/>
    <property type="match status" value="1"/>
</dbReference>